<organism evidence="1 2">
    <name type="scientific">Candidatus Phycosocius spiralis</name>
    <dbReference type="NCBI Taxonomy" id="2815099"/>
    <lineage>
        <taxon>Bacteria</taxon>
        <taxon>Pseudomonadati</taxon>
        <taxon>Pseudomonadota</taxon>
        <taxon>Alphaproteobacteria</taxon>
        <taxon>Caulobacterales</taxon>
        <taxon>Caulobacterales incertae sedis</taxon>
        <taxon>Candidatus Phycosocius</taxon>
    </lineage>
</organism>
<keyword evidence="2" id="KW-1185">Reference proteome</keyword>
<proteinExistence type="predicted"/>
<comment type="caution">
    <text evidence="1">The sequence shown here is derived from an EMBL/GenBank/DDBJ whole genome shotgun (WGS) entry which is preliminary data.</text>
</comment>
<accession>A0ABQ4PXS3</accession>
<evidence type="ECO:0000313" key="2">
    <source>
        <dbReference type="Proteomes" id="UP001161064"/>
    </source>
</evidence>
<gene>
    <name evidence="1" type="ORF">PsB1_1869</name>
</gene>
<sequence>MRLDFLPVDSLARFAWALADTHGDSALAIADRTINELEIEGSLLVADAWRGLRSMLEDILEGRIGRDSLTIH</sequence>
<dbReference type="Proteomes" id="UP001161064">
    <property type="component" value="Unassembled WGS sequence"/>
</dbReference>
<protein>
    <submittedName>
        <fullName evidence="1">Uncharacterized protein</fullName>
    </submittedName>
</protein>
<dbReference type="RefSeq" id="WP_284360711.1">
    <property type="nucleotide sequence ID" value="NZ_BPFZ01000013.1"/>
</dbReference>
<reference evidence="1" key="1">
    <citation type="submission" date="2021-05" db="EMBL/GenBank/DDBJ databases">
        <authorList>
            <person name="Tanabe Y."/>
        </authorList>
    </citation>
    <scope>NUCLEOTIDE SEQUENCE</scope>
    <source>
        <strain evidence="1">BOTRYCO-1</strain>
    </source>
</reference>
<name>A0ABQ4PXS3_9PROT</name>
<reference evidence="1" key="2">
    <citation type="journal article" date="2023" name="ISME Commun">
        <title>Characterization of a bloom-associated alphaproteobacterial lineage, 'Candidatus Phycosocius': insights into freshwater algal-bacterial interactions.</title>
        <authorList>
            <person name="Tanabe Y."/>
            <person name="Yamaguchi H."/>
            <person name="Yoshida M."/>
            <person name="Kai A."/>
            <person name="Okazaki Y."/>
        </authorList>
    </citation>
    <scope>NUCLEOTIDE SEQUENCE</scope>
    <source>
        <strain evidence="1">BOTRYCO-1</strain>
    </source>
</reference>
<dbReference type="EMBL" id="BPFZ01000013">
    <property type="protein sequence ID" value="GIU67715.1"/>
    <property type="molecule type" value="Genomic_DNA"/>
</dbReference>
<evidence type="ECO:0000313" key="1">
    <source>
        <dbReference type="EMBL" id="GIU67715.1"/>
    </source>
</evidence>